<dbReference type="Pfam" id="PF20149">
    <property type="entry name" value="DUF6532"/>
    <property type="match status" value="1"/>
</dbReference>
<accession>A0A0C9VNE2</accession>
<dbReference type="InterPro" id="IPR045341">
    <property type="entry name" value="DUF6532"/>
</dbReference>
<dbReference type="Proteomes" id="UP000054279">
    <property type="component" value="Unassembled WGS sequence"/>
</dbReference>
<feature type="domain" description="DUF6532" evidence="1">
    <location>
        <begin position="2"/>
        <end position="108"/>
    </location>
</feature>
<keyword evidence="3" id="KW-1185">Reference proteome</keyword>
<name>A0A0C9VNE2_SPHS4</name>
<feature type="non-terminal residue" evidence="2">
    <location>
        <position position="113"/>
    </location>
</feature>
<dbReference type="AlphaFoldDB" id="A0A0C9VNE2"/>
<feature type="non-terminal residue" evidence="2">
    <location>
        <position position="1"/>
    </location>
</feature>
<organism evidence="2 3">
    <name type="scientific">Sphaerobolus stellatus (strain SS14)</name>
    <dbReference type="NCBI Taxonomy" id="990650"/>
    <lineage>
        <taxon>Eukaryota</taxon>
        <taxon>Fungi</taxon>
        <taxon>Dikarya</taxon>
        <taxon>Basidiomycota</taxon>
        <taxon>Agaricomycotina</taxon>
        <taxon>Agaricomycetes</taxon>
        <taxon>Phallomycetidae</taxon>
        <taxon>Geastrales</taxon>
        <taxon>Sphaerobolaceae</taxon>
        <taxon>Sphaerobolus</taxon>
    </lineage>
</organism>
<reference evidence="2 3" key="1">
    <citation type="submission" date="2014-06" db="EMBL/GenBank/DDBJ databases">
        <title>Evolutionary Origins and Diversification of the Mycorrhizal Mutualists.</title>
        <authorList>
            <consortium name="DOE Joint Genome Institute"/>
            <consortium name="Mycorrhizal Genomics Consortium"/>
            <person name="Kohler A."/>
            <person name="Kuo A."/>
            <person name="Nagy L.G."/>
            <person name="Floudas D."/>
            <person name="Copeland A."/>
            <person name="Barry K.W."/>
            <person name="Cichocki N."/>
            <person name="Veneault-Fourrey C."/>
            <person name="LaButti K."/>
            <person name="Lindquist E.A."/>
            <person name="Lipzen A."/>
            <person name="Lundell T."/>
            <person name="Morin E."/>
            <person name="Murat C."/>
            <person name="Riley R."/>
            <person name="Ohm R."/>
            <person name="Sun H."/>
            <person name="Tunlid A."/>
            <person name="Henrissat B."/>
            <person name="Grigoriev I.V."/>
            <person name="Hibbett D.S."/>
            <person name="Martin F."/>
        </authorList>
    </citation>
    <scope>NUCLEOTIDE SEQUENCE [LARGE SCALE GENOMIC DNA]</scope>
    <source>
        <strain evidence="2 3">SS14</strain>
    </source>
</reference>
<protein>
    <recommendedName>
        <fullName evidence="1">DUF6532 domain-containing protein</fullName>
    </recommendedName>
</protein>
<dbReference type="EMBL" id="KN837122">
    <property type="protein sequence ID" value="KIJ43497.1"/>
    <property type="molecule type" value="Genomic_DNA"/>
</dbReference>
<dbReference type="HOGENOM" id="CLU_175965_0_0_1"/>
<evidence type="ECO:0000259" key="1">
    <source>
        <dbReference type="Pfam" id="PF20149"/>
    </source>
</evidence>
<gene>
    <name evidence="2" type="ORF">M422DRAFT_146087</name>
</gene>
<sequence length="113" mass="12893">VTARDSHMQGNLKDRLIPLVCETYGFKASATKSAIIHNRKLYDLLKTDKHLVFKDFRERNGLYESPLIQQAINLAWFKDPSDNGAKFPSYFNPIPLRTIALVYTVVSISCLPH</sequence>
<evidence type="ECO:0000313" key="3">
    <source>
        <dbReference type="Proteomes" id="UP000054279"/>
    </source>
</evidence>
<dbReference type="OrthoDB" id="3257342at2759"/>
<proteinExistence type="predicted"/>
<evidence type="ECO:0000313" key="2">
    <source>
        <dbReference type="EMBL" id="KIJ43497.1"/>
    </source>
</evidence>